<feature type="transmembrane region" description="Helical" evidence="6">
    <location>
        <begin position="254"/>
        <end position="273"/>
    </location>
</feature>
<dbReference type="Pfam" id="PF12698">
    <property type="entry name" value="ABC2_membrane_3"/>
    <property type="match status" value="1"/>
</dbReference>
<keyword evidence="9" id="KW-1185">Reference proteome</keyword>
<evidence type="ECO:0000256" key="1">
    <source>
        <dbReference type="ARBA" id="ARBA00004141"/>
    </source>
</evidence>
<keyword evidence="3 6" id="KW-1133">Transmembrane helix</keyword>
<comment type="caution">
    <text evidence="8">The sequence shown here is derived from an EMBL/GenBank/DDBJ whole genome shotgun (WGS) entry which is preliminary data.</text>
</comment>
<evidence type="ECO:0000256" key="4">
    <source>
        <dbReference type="ARBA" id="ARBA00023136"/>
    </source>
</evidence>
<protein>
    <submittedName>
        <fullName evidence="8">Membrane protein</fullName>
    </submittedName>
</protein>
<feature type="domain" description="ABC-2 type transporter transmembrane" evidence="7">
    <location>
        <begin position="19"/>
        <end position="328"/>
    </location>
</feature>
<dbReference type="Proteomes" id="UP001144396">
    <property type="component" value="Unassembled WGS sequence"/>
</dbReference>
<evidence type="ECO:0000256" key="3">
    <source>
        <dbReference type="ARBA" id="ARBA00022989"/>
    </source>
</evidence>
<evidence type="ECO:0000259" key="7">
    <source>
        <dbReference type="Pfam" id="PF12698"/>
    </source>
</evidence>
<feature type="transmembrane region" description="Helical" evidence="6">
    <location>
        <begin position="12"/>
        <end position="34"/>
    </location>
</feature>
<accession>A0A9W6CZD7</accession>
<evidence type="ECO:0000256" key="5">
    <source>
        <dbReference type="SAM" id="MobiDB-lite"/>
    </source>
</evidence>
<dbReference type="EMBL" id="BSDP01000001">
    <property type="protein sequence ID" value="GLI28074.1"/>
    <property type="molecule type" value="Genomic_DNA"/>
</dbReference>
<evidence type="ECO:0000256" key="6">
    <source>
        <dbReference type="SAM" id="Phobius"/>
    </source>
</evidence>
<organism evidence="8 9">
    <name type="scientific">Agromyces rhizosphaerae</name>
    <dbReference type="NCBI Taxonomy" id="88374"/>
    <lineage>
        <taxon>Bacteria</taxon>
        <taxon>Bacillati</taxon>
        <taxon>Actinomycetota</taxon>
        <taxon>Actinomycetes</taxon>
        <taxon>Micrococcales</taxon>
        <taxon>Microbacteriaceae</taxon>
        <taxon>Agromyces</taxon>
    </lineage>
</organism>
<name>A0A9W6CZD7_9MICO</name>
<feature type="transmembrane region" description="Helical" evidence="6">
    <location>
        <begin position="224"/>
        <end position="242"/>
    </location>
</feature>
<feature type="transmembrane region" description="Helical" evidence="6">
    <location>
        <begin position="196"/>
        <end position="218"/>
    </location>
</feature>
<keyword evidence="4 6" id="KW-0472">Membrane</keyword>
<evidence type="ECO:0000313" key="9">
    <source>
        <dbReference type="Proteomes" id="UP001144396"/>
    </source>
</evidence>
<feature type="transmembrane region" description="Helical" evidence="6">
    <location>
        <begin position="309"/>
        <end position="329"/>
    </location>
</feature>
<gene>
    <name evidence="8" type="ORF">ARHIZOSPH14_23160</name>
</gene>
<proteinExistence type="predicted"/>
<sequence length="363" mass="36684">MSDTRTPHTPLARVLALAVALVAVVGVIVLAFSWPSVTAEPRDLPVAIAGPEEAVAQIEAGLGEAQPDAIAFTEVADRDEAVEAIEAREVYGAIILGQQPEVLTSSAASAAVAQLLSGAAGQLQQAANAQAAAAAQAQGLDTVPTIEVTVTDVVPLADTDPRGTGLASAMFPLVLGGMLGGIAISFAVIGAMRRILAVTVYSAGGGLVLAGILGGWFGSLPGDYWLNAGAIALTLLAISAFITGMSALLGRAGLGLGALTILLVANPISSAAVPKEFLPAPWGEVGQWFPPGAGATLLRDVNYFPNADAAFPLLVLTGWAVVGLALSLVGHFRTAGGAESDAEAAHEDDRVDESEPEPEPVQP</sequence>
<feature type="transmembrane region" description="Helical" evidence="6">
    <location>
        <begin position="169"/>
        <end position="189"/>
    </location>
</feature>
<evidence type="ECO:0000313" key="8">
    <source>
        <dbReference type="EMBL" id="GLI28074.1"/>
    </source>
</evidence>
<comment type="subcellular location">
    <subcellularLocation>
        <location evidence="1">Membrane</location>
        <topology evidence="1">Multi-pass membrane protein</topology>
    </subcellularLocation>
</comment>
<keyword evidence="2 6" id="KW-0812">Transmembrane</keyword>
<dbReference type="InterPro" id="IPR013525">
    <property type="entry name" value="ABC2_TM"/>
</dbReference>
<reference evidence="8" key="1">
    <citation type="submission" date="2022-12" db="EMBL/GenBank/DDBJ databases">
        <title>Reference genome sequencing for broad-spectrum identification of bacterial and archaeal isolates by mass spectrometry.</title>
        <authorList>
            <person name="Sekiguchi Y."/>
            <person name="Tourlousse D.M."/>
        </authorList>
    </citation>
    <scope>NUCLEOTIDE SEQUENCE</scope>
    <source>
        <strain evidence="8">14</strain>
    </source>
</reference>
<feature type="compositionally biased region" description="Acidic residues" evidence="5">
    <location>
        <begin position="350"/>
        <end position="363"/>
    </location>
</feature>
<feature type="region of interest" description="Disordered" evidence="5">
    <location>
        <begin position="338"/>
        <end position="363"/>
    </location>
</feature>
<dbReference type="RefSeq" id="WP_281885133.1">
    <property type="nucleotide sequence ID" value="NZ_BSDP01000001.1"/>
</dbReference>
<evidence type="ECO:0000256" key="2">
    <source>
        <dbReference type="ARBA" id="ARBA00022692"/>
    </source>
</evidence>
<dbReference type="AlphaFoldDB" id="A0A9W6CZD7"/>